<dbReference type="EMBL" id="PDCK01000039">
    <property type="protein sequence ID" value="PRQ58787.1"/>
    <property type="molecule type" value="Genomic_DNA"/>
</dbReference>
<keyword evidence="1" id="KW-1133">Transmembrane helix</keyword>
<comment type="caution">
    <text evidence="2">The sequence shown here is derived from an EMBL/GenBank/DDBJ whole genome shotgun (WGS) entry which is preliminary data.</text>
</comment>
<name>A0A2P6SJE0_ROSCH</name>
<dbReference type="Proteomes" id="UP000238479">
    <property type="component" value="Chromosome 1"/>
</dbReference>
<protein>
    <submittedName>
        <fullName evidence="2">Uncharacterized protein</fullName>
    </submittedName>
</protein>
<organism evidence="2 3">
    <name type="scientific">Rosa chinensis</name>
    <name type="common">China rose</name>
    <dbReference type="NCBI Taxonomy" id="74649"/>
    <lineage>
        <taxon>Eukaryota</taxon>
        <taxon>Viridiplantae</taxon>
        <taxon>Streptophyta</taxon>
        <taxon>Embryophyta</taxon>
        <taxon>Tracheophyta</taxon>
        <taxon>Spermatophyta</taxon>
        <taxon>Magnoliopsida</taxon>
        <taxon>eudicotyledons</taxon>
        <taxon>Gunneridae</taxon>
        <taxon>Pentapetalae</taxon>
        <taxon>rosids</taxon>
        <taxon>fabids</taxon>
        <taxon>Rosales</taxon>
        <taxon>Rosaceae</taxon>
        <taxon>Rosoideae</taxon>
        <taxon>Rosoideae incertae sedis</taxon>
        <taxon>Rosa</taxon>
    </lineage>
</organism>
<keyword evidence="3" id="KW-1185">Reference proteome</keyword>
<evidence type="ECO:0000256" key="1">
    <source>
        <dbReference type="SAM" id="Phobius"/>
    </source>
</evidence>
<keyword evidence="1" id="KW-0472">Membrane</keyword>
<sequence>MGFGCLAEMGFVLWVLAMLAIVAVKLAWAVWKAVEAMHPWESESMELMSATGAWRQSSCQCLTNTMLLP</sequence>
<accession>A0A2P6SJE0</accession>
<evidence type="ECO:0000313" key="2">
    <source>
        <dbReference type="EMBL" id="PRQ58787.1"/>
    </source>
</evidence>
<reference evidence="2 3" key="1">
    <citation type="journal article" date="2018" name="Nat. Genet.">
        <title>The Rosa genome provides new insights in the design of modern roses.</title>
        <authorList>
            <person name="Bendahmane M."/>
        </authorList>
    </citation>
    <scope>NUCLEOTIDE SEQUENCE [LARGE SCALE GENOMIC DNA]</scope>
    <source>
        <strain evidence="3">cv. Old Blush</strain>
    </source>
</reference>
<keyword evidence="1" id="KW-0812">Transmembrane</keyword>
<dbReference type="Gramene" id="PRQ58787">
    <property type="protein sequence ID" value="PRQ58787"/>
    <property type="gene ID" value="RchiOBHm_Chr1g0363091"/>
</dbReference>
<feature type="transmembrane region" description="Helical" evidence="1">
    <location>
        <begin position="12"/>
        <end position="31"/>
    </location>
</feature>
<gene>
    <name evidence="2" type="ORF">RchiOBHm_Chr1g0363091</name>
</gene>
<evidence type="ECO:0000313" key="3">
    <source>
        <dbReference type="Proteomes" id="UP000238479"/>
    </source>
</evidence>
<proteinExistence type="predicted"/>
<dbReference type="AlphaFoldDB" id="A0A2P6SJE0"/>